<accession>A0A432Y5L0</accession>
<evidence type="ECO:0008006" key="3">
    <source>
        <dbReference type="Google" id="ProtNLM"/>
    </source>
</evidence>
<organism evidence="1 2">
    <name type="scientific">Pseudidiomarina homiensis</name>
    <dbReference type="NCBI Taxonomy" id="364198"/>
    <lineage>
        <taxon>Bacteria</taxon>
        <taxon>Pseudomonadati</taxon>
        <taxon>Pseudomonadota</taxon>
        <taxon>Gammaproteobacteria</taxon>
        <taxon>Alteromonadales</taxon>
        <taxon>Idiomarinaceae</taxon>
        <taxon>Pseudidiomarina</taxon>
    </lineage>
</organism>
<sequence>MGRKTQRAFTLVETLIAMVLLSLLMLGGALAYDYFTQNWQRNKGSMNDAMQRHHLTTLVQRVTQSTFAKVVHKNRQAGHLGFYFLGREEGFTAVSSASVQDPTVPAVYRLFKEQNQDGTWRLIYEEAPLKGFRLEEPEQNLPFNFRRVIYDNIAELDFSYFGWNNYDERRDVISAENREVLEPRWFNEYDGLARVVHPIAIRINLNGMSWLITVSDNAIDILGGYSSDV</sequence>
<dbReference type="InterPro" id="IPR012902">
    <property type="entry name" value="N_methyl_site"/>
</dbReference>
<dbReference type="Proteomes" id="UP000287649">
    <property type="component" value="Unassembled WGS sequence"/>
</dbReference>
<evidence type="ECO:0000313" key="2">
    <source>
        <dbReference type="Proteomes" id="UP000287649"/>
    </source>
</evidence>
<comment type="caution">
    <text evidence="1">The sequence shown here is derived from an EMBL/GenBank/DDBJ whole genome shotgun (WGS) entry which is preliminary data.</text>
</comment>
<dbReference type="OrthoDB" id="6315901at2"/>
<dbReference type="AlphaFoldDB" id="A0A432Y5L0"/>
<dbReference type="EMBL" id="PIPX01000001">
    <property type="protein sequence ID" value="RUO56269.1"/>
    <property type="molecule type" value="Genomic_DNA"/>
</dbReference>
<reference evidence="2" key="1">
    <citation type="journal article" date="2018" name="Front. Microbiol.">
        <title>Genome-Based Analysis Reveals the Taxonomy and Diversity of the Family Idiomarinaceae.</title>
        <authorList>
            <person name="Liu Y."/>
            <person name="Lai Q."/>
            <person name="Shao Z."/>
        </authorList>
    </citation>
    <scope>NUCLEOTIDE SEQUENCE [LARGE SCALE GENOMIC DNA]</scope>
    <source>
        <strain evidence="2">PO-M2</strain>
    </source>
</reference>
<name>A0A432Y5L0_9GAMM</name>
<keyword evidence="2" id="KW-1185">Reference proteome</keyword>
<evidence type="ECO:0000313" key="1">
    <source>
        <dbReference type="EMBL" id="RUO56269.1"/>
    </source>
</evidence>
<dbReference type="NCBIfam" id="TIGR02532">
    <property type="entry name" value="IV_pilin_GFxxxE"/>
    <property type="match status" value="1"/>
</dbReference>
<dbReference type="RefSeq" id="WP_126771373.1">
    <property type="nucleotide sequence ID" value="NZ_PIPX01000001.1"/>
</dbReference>
<proteinExistence type="predicted"/>
<gene>
    <name evidence="1" type="ORF">CWI70_05830</name>
</gene>
<dbReference type="Pfam" id="PF07963">
    <property type="entry name" value="N_methyl"/>
    <property type="match status" value="1"/>
</dbReference>
<protein>
    <recommendedName>
        <fullName evidence="3">Prepilin-type cleavage/methylation domain-containing protein</fullName>
    </recommendedName>
</protein>